<dbReference type="RefSeq" id="WP_119884605.1">
    <property type="nucleotide sequence ID" value="NZ_CP067169.1"/>
</dbReference>
<sequence length="261" mass="29577">MARQDHSWLSRRIRARAARHWHRILDRALRRPAPVDEDIRDEARDLHQVLSRLLQVADARVTSARDSLRRMVLPAGTDWRWRPHVLQGRISPAALIAPPDGRWLSEEVALFHDCPQRAVILRQVRNRGATDLADYGLALEVMGFGGSFLSFSLSLPAEALQDLGGHHIIRLETTLQAERPIAVYARLNVQQGPNTETILRKLGDDIAGRHCHRLVEFDLGYADLSARSVDKAWLDLIFEAPFMNAVAARDVILSRHPRAQM</sequence>
<organism evidence="1 2">
    <name type="scientific">Paracoccus aestuarii</name>
    <dbReference type="NCBI Taxonomy" id="453842"/>
    <lineage>
        <taxon>Bacteria</taxon>
        <taxon>Pseudomonadati</taxon>
        <taxon>Pseudomonadota</taxon>
        <taxon>Alphaproteobacteria</taxon>
        <taxon>Rhodobacterales</taxon>
        <taxon>Paracoccaceae</taxon>
        <taxon>Paracoccus</taxon>
    </lineage>
</organism>
<evidence type="ECO:0000313" key="1">
    <source>
        <dbReference type="EMBL" id="RJL07533.1"/>
    </source>
</evidence>
<comment type="caution">
    <text evidence="1">The sequence shown here is derived from an EMBL/GenBank/DDBJ whole genome shotgun (WGS) entry which is preliminary data.</text>
</comment>
<dbReference type="Pfam" id="PF20086">
    <property type="entry name" value="DUF6478"/>
    <property type="match status" value="1"/>
</dbReference>
<dbReference type="AlphaFoldDB" id="A0A419A2Z8"/>
<name>A0A419A2Z8_9RHOB</name>
<dbReference type="InterPro" id="IPR045514">
    <property type="entry name" value="DUF6478"/>
</dbReference>
<reference evidence="1 2" key="1">
    <citation type="submission" date="2018-09" db="EMBL/GenBank/DDBJ databases">
        <title>Paracoccus onubensis nov. sp. a moderate halophilic bacterium isolated from Gruta de las Maravillas (Aracena, Spain).</title>
        <authorList>
            <person name="Jurado V."/>
            <person name="Gutierrez-Patricio S."/>
            <person name="Gonzalez-Pimentel J.L."/>
            <person name="Laiz L."/>
            <person name="Saiz-Jimenez C."/>
        </authorList>
    </citation>
    <scope>NUCLEOTIDE SEQUENCE [LARGE SCALE GENOMIC DNA]</scope>
    <source>
        <strain evidence="1 2">DSM 19484</strain>
    </source>
</reference>
<accession>A0A419A2Z8</accession>
<protein>
    <submittedName>
        <fullName evidence="1">Uncharacterized protein</fullName>
    </submittedName>
</protein>
<dbReference type="EMBL" id="QZEV01000001">
    <property type="protein sequence ID" value="RJL07533.1"/>
    <property type="molecule type" value="Genomic_DNA"/>
</dbReference>
<evidence type="ECO:0000313" key="2">
    <source>
        <dbReference type="Proteomes" id="UP000285530"/>
    </source>
</evidence>
<gene>
    <name evidence="1" type="ORF">D3P06_00225</name>
</gene>
<keyword evidence="2" id="KW-1185">Reference proteome</keyword>
<dbReference type="Proteomes" id="UP000285530">
    <property type="component" value="Unassembled WGS sequence"/>
</dbReference>
<dbReference type="OrthoDB" id="7827015at2"/>
<proteinExistence type="predicted"/>